<dbReference type="NCBIfam" id="NF004064">
    <property type="entry name" value="PRK05578.1"/>
    <property type="match status" value="1"/>
</dbReference>
<dbReference type="FunFam" id="3.40.140.10:FF:000008">
    <property type="entry name" value="Cytidine deaminase"/>
    <property type="match status" value="1"/>
</dbReference>
<comment type="function">
    <text evidence="2 14">This enzyme scavenges exogenous and endogenous cytidine and 2'-deoxycytidine for UMP synthesis.</text>
</comment>
<comment type="cofactor">
    <cofactor evidence="1 13 14">
        <name>Zn(2+)</name>
        <dbReference type="ChEBI" id="CHEBI:29105"/>
    </cofactor>
</comment>
<dbReference type="GO" id="GO:0005829">
    <property type="term" value="C:cytosol"/>
    <property type="evidence" value="ECO:0007669"/>
    <property type="project" value="TreeGrafter"/>
</dbReference>
<reference evidence="16 17" key="1">
    <citation type="submission" date="2015-09" db="EMBL/GenBank/DDBJ databases">
        <authorList>
            <consortium name="Pathogen Informatics"/>
        </authorList>
    </citation>
    <scope>NUCLEOTIDE SEQUENCE [LARGE SCALE GENOMIC DNA]</scope>
    <source>
        <strain evidence="16 17">2789STDY5608850</strain>
    </source>
</reference>
<evidence type="ECO:0000259" key="15">
    <source>
        <dbReference type="PROSITE" id="PS51747"/>
    </source>
</evidence>
<dbReference type="GO" id="GO:0072527">
    <property type="term" value="P:pyrimidine-containing compound metabolic process"/>
    <property type="evidence" value="ECO:0007669"/>
    <property type="project" value="UniProtKB-ARBA"/>
</dbReference>
<feature type="active site" description="Proton donor" evidence="12">
    <location>
        <position position="58"/>
    </location>
</feature>
<dbReference type="Proteomes" id="UP000095651">
    <property type="component" value="Unassembled WGS sequence"/>
</dbReference>
<gene>
    <name evidence="16" type="primary">cdd_1</name>
    <name evidence="16" type="ORF">ERS852407_00619</name>
</gene>
<evidence type="ECO:0000256" key="3">
    <source>
        <dbReference type="ARBA" id="ARBA00006576"/>
    </source>
</evidence>
<keyword evidence="6 13" id="KW-0479">Metal-binding</keyword>
<dbReference type="RefSeq" id="WP_055652941.1">
    <property type="nucleotide sequence ID" value="NZ_CABIXC010000001.1"/>
</dbReference>
<dbReference type="CDD" id="cd01283">
    <property type="entry name" value="cytidine_deaminase"/>
    <property type="match status" value="1"/>
</dbReference>
<dbReference type="Gene3D" id="3.40.140.10">
    <property type="entry name" value="Cytidine Deaminase, domain 2"/>
    <property type="match status" value="1"/>
</dbReference>
<dbReference type="GO" id="GO:0004126">
    <property type="term" value="F:cytidine deaminase activity"/>
    <property type="evidence" value="ECO:0007669"/>
    <property type="project" value="UniProtKB-UniRule"/>
</dbReference>
<dbReference type="Pfam" id="PF00383">
    <property type="entry name" value="dCMP_cyt_deam_1"/>
    <property type="match status" value="1"/>
</dbReference>
<feature type="binding site" evidence="13">
    <location>
        <position position="94"/>
    </location>
    <ligand>
        <name>Zn(2+)</name>
        <dbReference type="ChEBI" id="CHEBI:29105"/>
        <note>catalytic</note>
    </ligand>
</feature>
<comment type="similarity">
    <text evidence="3 14">Belongs to the cytidine and deoxycytidylate deaminase family.</text>
</comment>
<dbReference type="GO" id="GO:0055086">
    <property type="term" value="P:nucleobase-containing small molecule metabolic process"/>
    <property type="evidence" value="ECO:0007669"/>
    <property type="project" value="UniProtKB-ARBA"/>
</dbReference>
<evidence type="ECO:0000256" key="2">
    <source>
        <dbReference type="ARBA" id="ARBA00003949"/>
    </source>
</evidence>
<comment type="catalytic activity">
    <reaction evidence="10 14">
        <text>2'-deoxycytidine + H2O + H(+) = 2'-deoxyuridine + NH4(+)</text>
        <dbReference type="Rhea" id="RHEA:13433"/>
        <dbReference type="ChEBI" id="CHEBI:15377"/>
        <dbReference type="ChEBI" id="CHEBI:15378"/>
        <dbReference type="ChEBI" id="CHEBI:15698"/>
        <dbReference type="ChEBI" id="CHEBI:16450"/>
        <dbReference type="ChEBI" id="CHEBI:28938"/>
        <dbReference type="EC" id="3.5.4.5"/>
    </reaction>
</comment>
<accession>A0A173Y1E3</accession>
<feature type="binding site" evidence="13">
    <location>
        <position position="97"/>
    </location>
    <ligand>
        <name>Zn(2+)</name>
        <dbReference type="ChEBI" id="CHEBI:29105"/>
        <note>catalytic</note>
    </ligand>
</feature>
<feature type="binding site" evidence="13">
    <location>
        <position position="56"/>
    </location>
    <ligand>
        <name>Zn(2+)</name>
        <dbReference type="ChEBI" id="CHEBI:29105"/>
        <note>catalytic</note>
    </ligand>
</feature>
<evidence type="ECO:0000256" key="12">
    <source>
        <dbReference type="PIRSR" id="PIRSR606262-1"/>
    </source>
</evidence>
<evidence type="ECO:0000256" key="5">
    <source>
        <dbReference type="ARBA" id="ARBA00018266"/>
    </source>
</evidence>
<dbReference type="PANTHER" id="PTHR11644:SF2">
    <property type="entry name" value="CYTIDINE DEAMINASE"/>
    <property type="match status" value="1"/>
</dbReference>
<dbReference type="InterPro" id="IPR050202">
    <property type="entry name" value="Cyt/Deoxycyt_deaminase"/>
</dbReference>
<keyword evidence="7 14" id="KW-0378">Hydrolase</keyword>
<proteinExistence type="inferred from homology"/>
<name>A0A173Y1E3_9FIRM</name>
<evidence type="ECO:0000313" key="17">
    <source>
        <dbReference type="Proteomes" id="UP000095651"/>
    </source>
</evidence>
<sequence>MDEKITQMLIEEAAEARKQSFSPFSGFTVGAALMTAEGAVYRGCNIECSGLTASNCAERTAFFKAVSEGERNFKAIAIVGGPSDRDVESLCYPCGICRQVMAQFCDLDSFRIIVAADRTHWEECTLRELLPRAFRRHCMAEGSEES</sequence>
<protein>
    <recommendedName>
        <fullName evidence="5 14">Cytidine deaminase</fullName>
        <ecNumber evidence="4 14">3.5.4.5</ecNumber>
    </recommendedName>
    <alternativeName>
        <fullName evidence="9 14">Cytidine aminohydrolase</fullName>
    </alternativeName>
</protein>
<dbReference type="EC" id="3.5.4.5" evidence="4 14"/>
<keyword evidence="8 13" id="KW-0862">Zinc</keyword>
<evidence type="ECO:0000256" key="1">
    <source>
        <dbReference type="ARBA" id="ARBA00001947"/>
    </source>
</evidence>
<evidence type="ECO:0000256" key="14">
    <source>
        <dbReference type="RuleBase" id="RU364006"/>
    </source>
</evidence>
<dbReference type="InterPro" id="IPR002125">
    <property type="entry name" value="CMP_dCMP_dom"/>
</dbReference>
<dbReference type="GO" id="GO:0008270">
    <property type="term" value="F:zinc ion binding"/>
    <property type="evidence" value="ECO:0007669"/>
    <property type="project" value="UniProtKB-UniRule"/>
</dbReference>
<dbReference type="EMBL" id="CYZE01000001">
    <property type="protein sequence ID" value="CUN58032.1"/>
    <property type="molecule type" value="Genomic_DNA"/>
</dbReference>
<comment type="catalytic activity">
    <reaction evidence="11 14">
        <text>cytidine + H2O + H(+) = uridine + NH4(+)</text>
        <dbReference type="Rhea" id="RHEA:16069"/>
        <dbReference type="ChEBI" id="CHEBI:15377"/>
        <dbReference type="ChEBI" id="CHEBI:15378"/>
        <dbReference type="ChEBI" id="CHEBI:16704"/>
        <dbReference type="ChEBI" id="CHEBI:17562"/>
        <dbReference type="ChEBI" id="CHEBI:28938"/>
        <dbReference type="EC" id="3.5.4.5"/>
    </reaction>
</comment>
<dbReference type="AlphaFoldDB" id="A0A173Y1E3"/>
<organism evidence="16 17">
    <name type="scientific">Hungatella hathewayi</name>
    <dbReference type="NCBI Taxonomy" id="154046"/>
    <lineage>
        <taxon>Bacteria</taxon>
        <taxon>Bacillati</taxon>
        <taxon>Bacillota</taxon>
        <taxon>Clostridia</taxon>
        <taxon>Lachnospirales</taxon>
        <taxon>Lachnospiraceae</taxon>
        <taxon>Hungatella</taxon>
    </lineage>
</organism>
<evidence type="ECO:0000256" key="7">
    <source>
        <dbReference type="ARBA" id="ARBA00022801"/>
    </source>
</evidence>
<dbReference type="SUPFAM" id="SSF53927">
    <property type="entry name" value="Cytidine deaminase-like"/>
    <property type="match status" value="1"/>
</dbReference>
<evidence type="ECO:0000256" key="8">
    <source>
        <dbReference type="ARBA" id="ARBA00022833"/>
    </source>
</evidence>
<evidence type="ECO:0000256" key="6">
    <source>
        <dbReference type="ARBA" id="ARBA00022723"/>
    </source>
</evidence>
<evidence type="ECO:0000256" key="9">
    <source>
        <dbReference type="ARBA" id="ARBA00032005"/>
    </source>
</evidence>
<evidence type="ECO:0000256" key="10">
    <source>
        <dbReference type="ARBA" id="ARBA00049252"/>
    </source>
</evidence>
<dbReference type="InterPro" id="IPR016193">
    <property type="entry name" value="Cytidine_deaminase-like"/>
</dbReference>
<evidence type="ECO:0000313" key="16">
    <source>
        <dbReference type="EMBL" id="CUN58032.1"/>
    </source>
</evidence>
<dbReference type="InterPro" id="IPR006262">
    <property type="entry name" value="Cyt_deam_tetra"/>
</dbReference>
<evidence type="ECO:0000256" key="4">
    <source>
        <dbReference type="ARBA" id="ARBA00012783"/>
    </source>
</evidence>
<dbReference type="PROSITE" id="PS51747">
    <property type="entry name" value="CYT_DCMP_DEAMINASES_2"/>
    <property type="match status" value="1"/>
</dbReference>
<feature type="domain" description="CMP/dCMP-type deaminase" evidence="15">
    <location>
        <begin position="4"/>
        <end position="137"/>
    </location>
</feature>
<dbReference type="NCBIfam" id="TIGR01354">
    <property type="entry name" value="cyt_deam_tetra"/>
    <property type="match status" value="1"/>
</dbReference>
<dbReference type="PANTHER" id="PTHR11644">
    <property type="entry name" value="CYTIDINE DEAMINASE"/>
    <property type="match status" value="1"/>
</dbReference>
<evidence type="ECO:0000256" key="11">
    <source>
        <dbReference type="ARBA" id="ARBA00049558"/>
    </source>
</evidence>
<evidence type="ECO:0000256" key="13">
    <source>
        <dbReference type="PIRSR" id="PIRSR606262-3"/>
    </source>
</evidence>